<dbReference type="InterPro" id="IPR037185">
    <property type="entry name" value="EmrE-like"/>
</dbReference>
<keyword evidence="5 6" id="KW-0472">Membrane</keyword>
<evidence type="ECO:0000259" key="7">
    <source>
        <dbReference type="Pfam" id="PF00892"/>
    </source>
</evidence>
<name>A0A9D1TQC7_9BACT</name>
<evidence type="ECO:0000313" key="9">
    <source>
        <dbReference type="Proteomes" id="UP000886752"/>
    </source>
</evidence>
<gene>
    <name evidence="8" type="ORF">H9894_10570</name>
</gene>
<feature type="transmembrane region" description="Helical" evidence="6">
    <location>
        <begin position="67"/>
        <end position="87"/>
    </location>
</feature>
<feature type="transmembrane region" description="Helical" evidence="6">
    <location>
        <begin position="176"/>
        <end position="196"/>
    </location>
</feature>
<protein>
    <submittedName>
        <fullName evidence="8">DMT family transporter</fullName>
    </submittedName>
</protein>
<evidence type="ECO:0000256" key="5">
    <source>
        <dbReference type="ARBA" id="ARBA00023136"/>
    </source>
</evidence>
<dbReference type="InterPro" id="IPR000620">
    <property type="entry name" value="EamA_dom"/>
</dbReference>
<keyword evidence="4 6" id="KW-1133">Transmembrane helix</keyword>
<keyword evidence="2" id="KW-1003">Cell membrane</keyword>
<proteinExistence type="predicted"/>
<sequence length="299" mass="31788">MRYQQELALCFVTMIWGATFLVIRMAMEACGPLFFVGLRFGSAALILLALSWTLLAQITRRELLGGVLLGCIVFLGFALQTAGLASLDAAKSAFLTAFYVPLVPLIEWLLMKRRPSGRSFVSLSLAFVGVILLSGGFNINLEGSRGEMLTLLCSLLFALEIVCTGMVAPGSNTRRLALVELTVTALLSFALMPVTGEGLPEFSWFVVLSACGLGVSTALIQSVIVWAQKTIPPSRATLIYTAEPVWGGIFGYMAGERLAPSALAGCGLVISGLLTSIGRKNKTLPENKQSGADKGADSL</sequence>
<feature type="transmembrane region" description="Helical" evidence="6">
    <location>
        <begin position="149"/>
        <end position="169"/>
    </location>
</feature>
<evidence type="ECO:0000256" key="1">
    <source>
        <dbReference type="ARBA" id="ARBA00004651"/>
    </source>
</evidence>
<evidence type="ECO:0000256" key="2">
    <source>
        <dbReference type="ARBA" id="ARBA00022475"/>
    </source>
</evidence>
<feature type="transmembrane region" description="Helical" evidence="6">
    <location>
        <begin position="93"/>
        <end position="111"/>
    </location>
</feature>
<dbReference type="PANTHER" id="PTHR42920">
    <property type="entry name" value="OS03G0707200 PROTEIN-RELATED"/>
    <property type="match status" value="1"/>
</dbReference>
<dbReference type="EMBL" id="DXHV01000084">
    <property type="protein sequence ID" value="HIW01610.1"/>
    <property type="molecule type" value="Genomic_DNA"/>
</dbReference>
<feature type="domain" description="EamA" evidence="7">
    <location>
        <begin position="7"/>
        <end position="134"/>
    </location>
</feature>
<dbReference type="Pfam" id="PF00892">
    <property type="entry name" value="EamA"/>
    <property type="match status" value="2"/>
</dbReference>
<evidence type="ECO:0000313" key="8">
    <source>
        <dbReference type="EMBL" id="HIW01610.1"/>
    </source>
</evidence>
<feature type="transmembrane region" description="Helical" evidence="6">
    <location>
        <begin position="202"/>
        <end position="226"/>
    </location>
</feature>
<dbReference type="PANTHER" id="PTHR42920:SF5">
    <property type="entry name" value="EAMA DOMAIN-CONTAINING PROTEIN"/>
    <property type="match status" value="1"/>
</dbReference>
<reference evidence="8" key="2">
    <citation type="submission" date="2021-04" db="EMBL/GenBank/DDBJ databases">
        <authorList>
            <person name="Gilroy R."/>
        </authorList>
    </citation>
    <scope>NUCLEOTIDE SEQUENCE</scope>
    <source>
        <strain evidence="8">ChiHecec2B26-446</strain>
    </source>
</reference>
<dbReference type="Proteomes" id="UP000886752">
    <property type="component" value="Unassembled WGS sequence"/>
</dbReference>
<organism evidence="8 9">
    <name type="scientific">Candidatus Desulfovibrio intestinipullorum</name>
    <dbReference type="NCBI Taxonomy" id="2838536"/>
    <lineage>
        <taxon>Bacteria</taxon>
        <taxon>Pseudomonadati</taxon>
        <taxon>Thermodesulfobacteriota</taxon>
        <taxon>Desulfovibrionia</taxon>
        <taxon>Desulfovibrionales</taxon>
        <taxon>Desulfovibrionaceae</taxon>
        <taxon>Desulfovibrio</taxon>
    </lineage>
</organism>
<keyword evidence="3 6" id="KW-0812">Transmembrane</keyword>
<accession>A0A9D1TQC7</accession>
<dbReference type="SUPFAM" id="SSF103481">
    <property type="entry name" value="Multidrug resistance efflux transporter EmrE"/>
    <property type="match status" value="2"/>
</dbReference>
<dbReference type="InterPro" id="IPR051258">
    <property type="entry name" value="Diverse_Substrate_Transporter"/>
</dbReference>
<reference evidence="8" key="1">
    <citation type="journal article" date="2021" name="PeerJ">
        <title>Extensive microbial diversity within the chicken gut microbiome revealed by metagenomics and culture.</title>
        <authorList>
            <person name="Gilroy R."/>
            <person name="Ravi A."/>
            <person name="Getino M."/>
            <person name="Pursley I."/>
            <person name="Horton D.L."/>
            <person name="Alikhan N.F."/>
            <person name="Baker D."/>
            <person name="Gharbi K."/>
            <person name="Hall N."/>
            <person name="Watson M."/>
            <person name="Adriaenssens E.M."/>
            <person name="Foster-Nyarko E."/>
            <person name="Jarju S."/>
            <person name="Secka A."/>
            <person name="Antonio M."/>
            <person name="Oren A."/>
            <person name="Chaudhuri R.R."/>
            <person name="La Ragione R."/>
            <person name="Hildebrand F."/>
            <person name="Pallen M.J."/>
        </authorList>
    </citation>
    <scope>NUCLEOTIDE SEQUENCE</scope>
    <source>
        <strain evidence="8">ChiHecec2B26-446</strain>
    </source>
</reference>
<evidence type="ECO:0000256" key="3">
    <source>
        <dbReference type="ARBA" id="ARBA00022692"/>
    </source>
</evidence>
<feature type="domain" description="EamA" evidence="7">
    <location>
        <begin position="145"/>
        <end position="275"/>
    </location>
</feature>
<dbReference type="AlphaFoldDB" id="A0A9D1TQC7"/>
<evidence type="ECO:0000256" key="6">
    <source>
        <dbReference type="SAM" id="Phobius"/>
    </source>
</evidence>
<feature type="transmembrane region" description="Helical" evidence="6">
    <location>
        <begin position="7"/>
        <end position="27"/>
    </location>
</feature>
<comment type="caution">
    <text evidence="8">The sequence shown here is derived from an EMBL/GenBank/DDBJ whole genome shotgun (WGS) entry which is preliminary data.</text>
</comment>
<feature type="transmembrane region" description="Helical" evidence="6">
    <location>
        <begin position="120"/>
        <end position="137"/>
    </location>
</feature>
<evidence type="ECO:0000256" key="4">
    <source>
        <dbReference type="ARBA" id="ARBA00022989"/>
    </source>
</evidence>
<dbReference type="GO" id="GO:0005886">
    <property type="term" value="C:plasma membrane"/>
    <property type="evidence" value="ECO:0007669"/>
    <property type="project" value="UniProtKB-SubCell"/>
</dbReference>
<feature type="transmembrane region" description="Helical" evidence="6">
    <location>
        <begin position="33"/>
        <end position="55"/>
    </location>
</feature>
<comment type="subcellular location">
    <subcellularLocation>
        <location evidence="1">Cell membrane</location>
        <topology evidence="1">Multi-pass membrane protein</topology>
    </subcellularLocation>
</comment>